<evidence type="ECO:0000313" key="1">
    <source>
        <dbReference type="EMBL" id="MCF0060145.1"/>
    </source>
</evidence>
<proteinExistence type="predicted"/>
<organism evidence="1 2">
    <name type="scientific">Dyadobacter chenwenxiniae</name>
    <dbReference type="NCBI Taxonomy" id="2906456"/>
    <lineage>
        <taxon>Bacteria</taxon>
        <taxon>Pseudomonadati</taxon>
        <taxon>Bacteroidota</taxon>
        <taxon>Cytophagia</taxon>
        <taxon>Cytophagales</taxon>
        <taxon>Spirosomataceae</taxon>
        <taxon>Dyadobacter</taxon>
    </lineage>
</organism>
<sequence>MSKQSDRVHELICQVAAILIEADMDNMESFQTPQTIYLLMDKDDNAKLKRLRGCHQRSFGSLQKMRVLAILGTCRMKLVTSVQHAQIEMLQLNGESIFTA</sequence>
<gene>
    <name evidence="1" type="ORF">LXM26_01465</name>
</gene>
<evidence type="ECO:0000313" key="2">
    <source>
        <dbReference type="Proteomes" id="UP001139000"/>
    </source>
</evidence>
<keyword evidence="2" id="KW-1185">Reference proteome</keyword>
<dbReference type="RefSeq" id="WP_234652723.1">
    <property type="nucleotide sequence ID" value="NZ_CP094997.1"/>
</dbReference>
<protein>
    <submittedName>
        <fullName evidence="1">Uncharacterized protein</fullName>
    </submittedName>
</protein>
<accession>A0A9X1TDC2</accession>
<dbReference type="AlphaFoldDB" id="A0A9X1TDC2"/>
<comment type="caution">
    <text evidence="1">The sequence shown here is derived from an EMBL/GenBank/DDBJ whole genome shotgun (WGS) entry which is preliminary data.</text>
</comment>
<dbReference type="Proteomes" id="UP001139000">
    <property type="component" value="Unassembled WGS sequence"/>
</dbReference>
<name>A0A9X1TDC2_9BACT</name>
<reference evidence="1" key="1">
    <citation type="submission" date="2021-12" db="EMBL/GenBank/DDBJ databases">
        <title>Novel species in genus Dyadobacter.</title>
        <authorList>
            <person name="Ma C."/>
        </authorList>
    </citation>
    <scope>NUCLEOTIDE SEQUENCE</scope>
    <source>
        <strain evidence="1">LJ419</strain>
    </source>
</reference>
<dbReference type="EMBL" id="JAJTTC010000001">
    <property type="protein sequence ID" value="MCF0060145.1"/>
    <property type="molecule type" value="Genomic_DNA"/>
</dbReference>